<dbReference type="SMART" id="SM00320">
    <property type="entry name" value="WD40"/>
    <property type="match status" value="8"/>
</dbReference>
<dbReference type="PROSITE" id="PS00678">
    <property type="entry name" value="WD_REPEATS_1"/>
    <property type="match status" value="2"/>
</dbReference>
<feature type="repeat" description="WD" evidence="3">
    <location>
        <begin position="163"/>
        <end position="204"/>
    </location>
</feature>
<accession>A0AAD5XJI2</accession>
<dbReference type="PROSITE" id="PS50082">
    <property type="entry name" value="WD_REPEATS_2"/>
    <property type="match status" value="3"/>
</dbReference>
<keyword evidence="6" id="KW-1185">Reference proteome</keyword>
<dbReference type="InterPro" id="IPR020472">
    <property type="entry name" value="WD40_PAC1"/>
</dbReference>
<organism evidence="5 6">
    <name type="scientific">Physocladia obscura</name>
    <dbReference type="NCBI Taxonomy" id="109957"/>
    <lineage>
        <taxon>Eukaryota</taxon>
        <taxon>Fungi</taxon>
        <taxon>Fungi incertae sedis</taxon>
        <taxon>Chytridiomycota</taxon>
        <taxon>Chytridiomycota incertae sedis</taxon>
        <taxon>Chytridiomycetes</taxon>
        <taxon>Chytridiales</taxon>
        <taxon>Chytriomycetaceae</taxon>
        <taxon>Physocladia</taxon>
    </lineage>
</organism>
<evidence type="ECO:0000256" key="2">
    <source>
        <dbReference type="ARBA" id="ARBA00022737"/>
    </source>
</evidence>
<feature type="repeat" description="WD" evidence="3">
    <location>
        <begin position="119"/>
        <end position="160"/>
    </location>
</feature>
<feature type="region of interest" description="Disordered" evidence="4">
    <location>
        <begin position="554"/>
        <end position="586"/>
    </location>
</feature>
<protein>
    <submittedName>
        <fullName evidence="5">WD40 repeat domain 95</fullName>
    </submittedName>
</protein>
<feature type="repeat" description="WD" evidence="3">
    <location>
        <begin position="4"/>
        <end position="45"/>
    </location>
</feature>
<proteinExistence type="predicted"/>
<dbReference type="InterPro" id="IPR015943">
    <property type="entry name" value="WD40/YVTN_repeat-like_dom_sf"/>
</dbReference>
<dbReference type="PROSITE" id="PS50294">
    <property type="entry name" value="WD_REPEATS_REGION"/>
    <property type="match status" value="1"/>
</dbReference>
<evidence type="ECO:0000313" key="5">
    <source>
        <dbReference type="EMBL" id="KAJ3128804.1"/>
    </source>
</evidence>
<dbReference type="EMBL" id="JADGJH010000449">
    <property type="protein sequence ID" value="KAJ3128804.1"/>
    <property type="molecule type" value="Genomic_DNA"/>
</dbReference>
<feature type="compositionally biased region" description="Polar residues" evidence="4">
    <location>
        <begin position="563"/>
        <end position="586"/>
    </location>
</feature>
<reference evidence="5" key="1">
    <citation type="submission" date="2020-05" db="EMBL/GenBank/DDBJ databases">
        <title>Phylogenomic resolution of chytrid fungi.</title>
        <authorList>
            <person name="Stajich J.E."/>
            <person name="Amses K."/>
            <person name="Simmons R."/>
            <person name="Seto K."/>
            <person name="Myers J."/>
            <person name="Bonds A."/>
            <person name="Quandt C.A."/>
            <person name="Barry K."/>
            <person name="Liu P."/>
            <person name="Grigoriev I."/>
            <person name="Longcore J.E."/>
            <person name="James T.Y."/>
        </authorList>
    </citation>
    <scope>NUCLEOTIDE SEQUENCE</scope>
    <source>
        <strain evidence="5">JEL0513</strain>
    </source>
</reference>
<evidence type="ECO:0000256" key="3">
    <source>
        <dbReference type="PROSITE-ProRule" id="PRU00221"/>
    </source>
</evidence>
<evidence type="ECO:0000313" key="6">
    <source>
        <dbReference type="Proteomes" id="UP001211907"/>
    </source>
</evidence>
<dbReference type="Proteomes" id="UP001211907">
    <property type="component" value="Unassembled WGS sequence"/>
</dbReference>
<dbReference type="PRINTS" id="PR00320">
    <property type="entry name" value="GPROTEINBRPT"/>
</dbReference>
<name>A0AAD5XJI2_9FUNG</name>
<dbReference type="PANTHER" id="PTHR44324:SF4">
    <property type="entry name" value="WD40 REPEAT DOMAIN 95"/>
    <property type="match status" value="1"/>
</dbReference>
<dbReference type="Pfam" id="PF00400">
    <property type="entry name" value="WD40"/>
    <property type="match status" value="4"/>
</dbReference>
<comment type="caution">
    <text evidence="5">The sequence shown here is derived from an EMBL/GenBank/DDBJ whole genome shotgun (WGS) entry which is preliminary data.</text>
</comment>
<dbReference type="InterPro" id="IPR036322">
    <property type="entry name" value="WD40_repeat_dom_sf"/>
</dbReference>
<keyword evidence="2" id="KW-0677">Repeat</keyword>
<dbReference type="InterPro" id="IPR019775">
    <property type="entry name" value="WD40_repeat_CS"/>
</dbReference>
<sequence length="766" mass="85506">MASFKGHGAPVVDLMVNEEHGQLISLSVDDTIKVWDIRKQTCLQTICDRASPESSINKIFFCETDPALYALAKNITKYKMKGNEDAINRAVVSLQQKTENDFVVVAAEQEEKKSARKKINSCNSPLKAAIYNPVFKQIITAGDDGTINVWDAGSGQHIFKFSETHGKNELTAVAFDIAYRKLITGARDGTIYIWNFHNGQKLKELIKNNSCEVTQITQIEMNATRYIIIVGWDKRISIYIDEIGNIEDKQHPYSIYPKGKPWHNDDIMCVTFTQPNILVTGSFDGTVVLSNMQSGHMLRKLKCPEEYPPVVGKGKSVEQIVFLTERKGNNQCADLITACGDGIIRWWRTCESELMWEMNGVQDRAGEGIYAMRTDDTNTILITGDTLGYIVIYNIKDCCIDGRENISVPTVLSEFRAHLRCIVSLELMESHILTASTDGTSRMFTNDGLYIGTLGQELAWDINESAVPPIPPDIAVSTDQEESLGTKKFRRASFRVMENLRSGRIGDVANSSASGKNRAINEMRLTTDNEIMSASNKRTNSVNSSADVRIKSSFSELPPLHPNSGSMSSVLRNSSNDFNPSSSKRLQTPDLLQTNYKTWYGQSSYAQGYLDRERIKGKTARNERAATTKTTAFSLPDGKVSNVYHKLRPSELTDFSETLRLPVISALMSKPKLDKTGVPVIPPIMIISGNNERQGVAEMKRGTSGPQLTFQRQITARRGSIFDFQTNANSRRSNKSSRRLNTPAIREIIDSDAENKKQAVQDYIFG</sequence>
<dbReference type="Gene3D" id="2.130.10.10">
    <property type="entry name" value="YVTN repeat-like/Quinoprotein amine dehydrogenase"/>
    <property type="match status" value="2"/>
</dbReference>
<dbReference type="InterPro" id="IPR051242">
    <property type="entry name" value="WD-EF-hand_domain"/>
</dbReference>
<evidence type="ECO:0000256" key="1">
    <source>
        <dbReference type="ARBA" id="ARBA00022574"/>
    </source>
</evidence>
<dbReference type="PANTHER" id="PTHR44324">
    <property type="entry name" value="WD40 REPEAT DOMAIN 95"/>
    <property type="match status" value="1"/>
</dbReference>
<dbReference type="AlphaFoldDB" id="A0AAD5XJI2"/>
<evidence type="ECO:0000256" key="4">
    <source>
        <dbReference type="SAM" id="MobiDB-lite"/>
    </source>
</evidence>
<gene>
    <name evidence="5" type="primary">WDR95</name>
    <name evidence="5" type="ORF">HK100_008973</name>
</gene>
<dbReference type="InterPro" id="IPR001680">
    <property type="entry name" value="WD40_rpt"/>
</dbReference>
<keyword evidence="1 3" id="KW-0853">WD repeat</keyword>
<dbReference type="SUPFAM" id="SSF50978">
    <property type="entry name" value="WD40 repeat-like"/>
    <property type="match status" value="2"/>
</dbReference>